<feature type="transmembrane region" description="Helical" evidence="7">
    <location>
        <begin position="446"/>
        <end position="466"/>
    </location>
</feature>
<dbReference type="PANTHER" id="PTHR30043:SF1">
    <property type="entry name" value="ABC TRANSPORT SYSTEM PERMEASE PROTEIN P69"/>
    <property type="match status" value="1"/>
</dbReference>
<evidence type="ECO:0000256" key="1">
    <source>
        <dbReference type="ARBA" id="ARBA00004651"/>
    </source>
</evidence>
<feature type="transmembrane region" description="Helical" evidence="7">
    <location>
        <begin position="478"/>
        <end position="495"/>
    </location>
</feature>
<feature type="transmembrane region" description="Helical" evidence="7">
    <location>
        <begin position="382"/>
        <end position="400"/>
    </location>
</feature>
<evidence type="ECO:0000256" key="7">
    <source>
        <dbReference type="SAM" id="Phobius"/>
    </source>
</evidence>
<dbReference type="EMBL" id="CZQC01000015">
    <property type="protein sequence ID" value="CUS40439.1"/>
    <property type="molecule type" value="Genomic_DNA"/>
</dbReference>
<keyword evidence="5 7" id="KW-1133">Transmembrane helix</keyword>
<evidence type="ECO:0000256" key="4">
    <source>
        <dbReference type="ARBA" id="ARBA00022692"/>
    </source>
</evidence>
<evidence type="ECO:0000256" key="6">
    <source>
        <dbReference type="ARBA" id="ARBA00023136"/>
    </source>
</evidence>
<accession>A0A160TCK1</accession>
<feature type="transmembrane region" description="Helical" evidence="7">
    <location>
        <begin position="24"/>
        <end position="42"/>
    </location>
</feature>
<evidence type="ECO:0000313" key="9">
    <source>
        <dbReference type="EMBL" id="CUS40439.1"/>
    </source>
</evidence>
<feature type="transmembrane region" description="Helical" evidence="7">
    <location>
        <begin position="180"/>
        <end position="196"/>
    </location>
</feature>
<feature type="transmembrane region" description="Helical" evidence="7">
    <location>
        <begin position="259"/>
        <end position="283"/>
    </location>
</feature>
<organism evidence="9">
    <name type="scientific">hydrothermal vent metagenome</name>
    <dbReference type="NCBI Taxonomy" id="652676"/>
    <lineage>
        <taxon>unclassified sequences</taxon>
        <taxon>metagenomes</taxon>
        <taxon>ecological metagenomes</taxon>
    </lineage>
</organism>
<sequence>MALSNLASASSFISMQLQGTGRRLFWLSIAFIVSALVCLPFADLQLHAVDPWLELSHIAWGMITPSFAHLTINELLQALGHTVAFALLAVVISVPLGVVFAMLFRFRVVRWAMASIRAVHEIFWGLLFMQIFGLSATTGLLAILIPYTGVFAKVFAEIFEQQSQLPTQSMSPKAGALSRYVYGLIPQSYGAMAGYVRYRFECALRSSAILGFIGLPTLGFFLESSFKQGDYSEAAGVFWLFLLLIATVRYWLKPRFWWLYALAAIWLLPESPTVYGSTVWQFFSQDIWPSAFLRGDLTASLSWLDKQFWQVAWPAIGTTLVITQLALVLTGILTVLMYPLATKVIVVNAIRLPSRFVILFLRSMPELMLAFIFLLLFGPSAIPAIIALAFHNAGLIVFLLSNASEADAKEHATQAFAKRALDRYVYQELPRRYTAFLAFLFYRWEVILRESAIMGILGIATLGFYVDSAFEDIRFDRAFFLILITALLNIVVDSVSRSVRQRAGLTTANLAVR</sequence>
<proteinExistence type="predicted"/>
<feature type="transmembrane region" description="Helical" evidence="7">
    <location>
        <begin position="234"/>
        <end position="252"/>
    </location>
</feature>
<dbReference type="GO" id="GO:0005886">
    <property type="term" value="C:plasma membrane"/>
    <property type="evidence" value="ECO:0007669"/>
    <property type="project" value="UniProtKB-SubCell"/>
</dbReference>
<gene>
    <name evidence="9" type="ORF">MGWOODY_Tha1543</name>
</gene>
<feature type="domain" description="ABC transmembrane type-1" evidence="8">
    <location>
        <begin position="316"/>
        <end position="496"/>
    </location>
</feature>
<keyword evidence="3" id="KW-1003">Cell membrane</keyword>
<feature type="transmembrane region" description="Helical" evidence="7">
    <location>
        <begin position="356"/>
        <end position="376"/>
    </location>
</feature>
<dbReference type="AlphaFoldDB" id="A0A160TCK1"/>
<keyword evidence="2" id="KW-0813">Transport</keyword>
<keyword evidence="6 7" id="KW-0472">Membrane</keyword>
<dbReference type="PANTHER" id="PTHR30043">
    <property type="entry name" value="PHOSPHONATES TRANSPORT SYSTEM PERMEASE PROTEIN"/>
    <property type="match status" value="1"/>
</dbReference>
<reference evidence="9" key="1">
    <citation type="submission" date="2015-10" db="EMBL/GenBank/DDBJ databases">
        <authorList>
            <person name="Gilbert D.G."/>
        </authorList>
    </citation>
    <scope>NUCLEOTIDE SEQUENCE</scope>
</reference>
<feature type="transmembrane region" description="Helical" evidence="7">
    <location>
        <begin position="311"/>
        <end position="336"/>
    </location>
</feature>
<dbReference type="SUPFAM" id="SSF161098">
    <property type="entry name" value="MetI-like"/>
    <property type="match status" value="2"/>
</dbReference>
<dbReference type="PROSITE" id="PS50928">
    <property type="entry name" value="ABC_TM1"/>
    <property type="match status" value="1"/>
</dbReference>
<dbReference type="GO" id="GO:0055085">
    <property type="term" value="P:transmembrane transport"/>
    <property type="evidence" value="ECO:0007669"/>
    <property type="project" value="InterPro"/>
</dbReference>
<dbReference type="Gene3D" id="1.10.3720.10">
    <property type="entry name" value="MetI-like"/>
    <property type="match status" value="2"/>
</dbReference>
<dbReference type="InterPro" id="IPR035906">
    <property type="entry name" value="MetI-like_sf"/>
</dbReference>
<dbReference type="InterPro" id="IPR000515">
    <property type="entry name" value="MetI-like"/>
</dbReference>
<comment type="subcellular location">
    <subcellularLocation>
        <location evidence="1">Cell membrane</location>
        <topology evidence="1">Multi-pass membrane protein</topology>
    </subcellularLocation>
</comment>
<evidence type="ECO:0000259" key="8">
    <source>
        <dbReference type="PROSITE" id="PS50928"/>
    </source>
</evidence>
<name>A0A160TCK1_9ZZZZ</name>
<keyword evidence="4 7" id="KW-0812">Transmembrane</keyword>
<feature type="transmembrane region" description="Helical" evidence="7">
    <location>
        <begin position="83"/>
        <end position="104"/>
    </location>
</feature>
<protein>
    <submittedName>
        <fullName evidence="9">Phosphonate ABC transporter permease protein phnE (TC 3.A.1.9.1)</fullName>
    </submittedName>
</protein>
<feature type="transmembrane region" description="Helical" evidence="7">
    <location>
        <begin position="124"/>
        <end position="145"/>
    </location>
</feature>
<evidence type="ECO:0000256" key="5">
    <source>
        <dbReference type="ARBA" id="ARBA00022989"/>
    </source>
</evidence>
<evidence type="ECO:0000256" key="3">
    <source>
        <dbReference type="ARBA" id="ARBA00022475"/>
    </source>
</evidence>
<evidence type="ECO:0000256" key="2">
    <source>
        <dbReference type="ARBA" id="ARBA00022448"/>
    </source>
</evidence>
<feature type="transmembrane region" description="Helical" evidence="7">
    <location>
        <begin position="203"/>
        <end position="222"/>
    </location>
</feature>